<dbReference type="AlphaFoldDB" id="A0A6M3LMP3"/>
<protein>
    <submittedName>
        <fullName evidence="1">Uncharacterized protein</fullName>
    </submittedName>
</protein>
<reference evidence="1" key="1">
    <citation type="submission" date="2020-03" db="EMBL/GenBank/DDBJ databases">
        <title>The deep terrestrial virosphere.</title>
        <authorList>
            <person name="Holmfeldt K."/>
            <person name="Nilsson E."/>
            <person name="Simone D."/>
            <person name="Lopez-Fernandez M."/>
            <person name="Wu X."/>
            <person name="de Brujin I."/>
            <person name="Lundin D."/>
            <person name="Andersson A."/>
            <person name="Bertilsson S."/>
            <person name="Dopson M."/>
        </authorList>
    </citation>
    <scope>NUCLEOTIDE SEQUENCE</scope>
    <source>
        <strain evidence="1">MM415B03888</strain>
    </source>
</reference>
<sequence length="50" mass="5887">MPRPQKGESQDAFIARCHRELRREGITDSKHRSGKCFGMWEYYTKGGKKK</sequence>
<gene>
    <name evidence="1" type="ORF">MM415B03888_0001</name>
</gene>
<dbReference type="EMBL" id="MT143224">
    <property type="protein sequence ID" value="QJA94341.1"/>
    <property type="molecule type" value="Genomic_DNA"/>
</dbReference>
<proteinExistence type="predicted"/>
<accession>A0A6M3LMP3</accession>
<organism evidence="1">
    <name type="scientific">viral metagenome</name>
    <dbReference type="NCBI Taxonomy" id="1070528"/>
    <lineage>
        <taxon>unclassified sequences</taxon>
        <taxon>metagenomes</taxon>
        <taxon>organismal metagenomes</taxon>
    </lineage>
</organism>
<evidence type="ECO:0000313" key="1">
    <source>
        <dbReference type="EMBL" id="QJA94341.1"/>
    </source>
</evidence>
<name>A0A6M3LMP3_9ZZZZ</name>